<keyword evidence="4" id="KW-1185">Reference proteome</keyword>
<proteinExistence type="predicted"/>
<dbReference type="Pfam" id="PF20057">
    <property type="entry name" value="DUF6456"/>
    <property type="match status" value="1"/>
</dbReference>
<accession>A0ABU9T894</accession>
<name>A0ABU9T894_9HYPH</name>
<dbReference type="RefSeq" id="WP_342848669.1">
    <property type="nucleotide sequence ID" value="NZ_JBBMQO010000006.1"/>
</dbReference>
<comment type="caution">
    <text evidence="3">The sequence shown here is derived from an EMBL/GenBank/DDBJ whole genome shotgun (WGS) entry which is preliminary data.</text>
</comment>
<evidence type="ECO:0000313" key="4">
    <source>
        <dbReference type="Proteomes" id="UP001477870"/>
    </source>
</evidence>
<feature type="region of interest" description="Disordered" evidence="1">
    <location>
        <begin position="248"/>
        <end position="272"/>
    </location>
</feature>
<evidence type="ECO:0000313" key="3">
    <source>
        <dbReference type="EMBL" id="MEM5502343.1"/>
    </source>
</evidence>
<evidence type="ECO:0000259" key="2">
    <source>
        <dbReference type="Pfam" id="PF20057"/>
    </source>
</evidence>
<feature type="compositionally biased region" description="Basic and acidic residues" evidence="1">
    <location>
        <begin position="263"/>
        <end position="272"/>
    </location>
</feature>
<sequence length="272" mass="30930">MITNKQCLDHRRSLRLLMMVAKHQAILEPSADGAYCFLHFEGVRRVKCDKIILTNWIANELVSVAITADVQKISITELGRKHVIRNDENDYAAQHRVFETDHITVGDCIQSVRRNIKESPLSGLYRAYGAGKKAWLSSAEFDAGERLRVDFEYAQLGPKITASWDPTAHLNGGKGGRRPSQTFSDRAIGARTRMQRAIDAVGPELSGVLVDVCCFLKGMEDIERERQWPRRSAKLMLKTALSMLARHYNPPQVRTRSSKPRHWGQEDYRPEM</sequence>
<protein>
    <submittedName>
        <fullName evidence="3">DUF6456 domain-containing protein</fullName>
    </submittedName>
</protein>
<evidence type="ECO:0000256" key="1">
    <source>
        <dbReference type="SAM" id="MobiDB-lite"/>
    </source>
</evidence>
<feature type="domain" description="DUF6456" evidence="2">
    <location>
        <begin position="112"/>
        <end position="249"/>
    </location>
</feature>
<gene>
    <name evidence="3" type="ORF">WNY59_12180</name>
</gene>
<reference evidence="3 4" key="1">
    <citation type="submission" date="2024-03" db="EMBL/GenBank/DDBJ databases">
        <title>Community enrichment and isolation of bacterial strains for fucoidan degradation.</title>
        <authorList>
            <person name="Sichert A."/>
        </authorList>
    </citation>
    <scope>NUCLEOTIDE SEQUENCE [LARGE SCALE GENOMIC DNA]</scope>
    <source>
        <strain evidence="3 4">AS62</strain>
    </source>
</reference>
<dbReference type="InterPro" id="IPR045599">
    <property type="entry name" value="DUF6456"/>
</dbReference>
<dbReference type="Proteomes" id="UP001477870">
    <property type="component" value="Unassembled WGS sequence"/>
</dbReference>
<organism evidence="3 4">
    <name type="scientific">Ahrensia kielensis</name>
    <dbReference type="NCBI Taxonomy" id="76980"/>
    <lineage>
        <taxon>Bacteria</taxon>
        <taxon>Pseudomonadati</taxon>
        <taxon>Pseudomonadota</taxon>
        <taxon>Alphaproteobacteria</taxon>
        <taxon>Hyphomicrobiales</taxon>
        <taxon>Ahrensiaceae</taxon>
        <taxon>Ahrensia</taxon>
    </lineage>
</organism>
<dbReference type="EMBL" id="JBBMQO010000006">
    <property type="protein sequence ID" value="MEM5502343.1"/>
    <property type="molecule type" value="Genomic_DNA"/>
</dbReference>